<evidence type="ECO:0000256" key="2">
    <source>
        <dbReference type="SAM" id="SignalP"/>
    </source>
</evidence>
<feature type="compositionally biased region" description="Acidic residues" evidence="1">
    <location>
        <begin position="39"/>
        <end position="62"/>
    </location>
</feature>
<name>A0A0A0BZK4_9CELL</name>
<evidence type="ECO:0000256" key="1">
    <source>
        <dbReference type="SAM" id="MobiDB-lite"/>
    </source>
</evidence>
<organism evidence="3 4">
    <name type="scientific">Cellulomonas bogoriensis 69B4 = DSM 16987</name>
    <dbReference type="NCBI Taxonomy" id="1386082"/>
    <lineage>
        <taxon>Bacteria</taxon>
        <taxon>Bacillati</taxon>
        <taxon>Actinomycetota</taxon>
        <taxon>Actinomycetes</taxon>
        <taxon>Micrococcales</taxon>
        <taxon>Cellulomonadaceae</taxon>
        <taxon>Cellulomonas</taxon>
    </lineage>
</organism>
<feature type="region of interest" description="Disordered" evidence="1">
    <location>
        <begin position="210"/>
        <end position="233"/>
    </location>
</feature>
<evidence type="ECO:0000313" key="4">
    <source>
        <dbReference type="Proteomes" id="UP000054314"/>
    </source>
</evidence>
<dbReference type="AlphaFoldDB" id="A0A0A0BZK4"/>
<keyword evidence="4" id="KW-1185">Reference proteome</keyword>
<comment type="caution">
    <text evidence="3">The sequence shown here is derived from an EMBL/GenBank/DDBJ whole genome shotgun (WGS) entry which is preliminary data.</text>
</comment>
<gene>
    <name evidence="3" type="ORF">N869_09640</name>
</gene>
<dbReference type="Proteomes" id="UP000054314">
    <property type="component" value="Unassembled WGS sequence"/>
</dbReference>
<feature type="chain" id="PRO_5039681838" description="Lipoprotein" evidence="2">
    <location>
        <begin position="34"/>
        <end position="233"/>
    </location>
</feature>
<protein>
    <recommendedName>
        <fullName evidence="5">Lipoprotein</fullName>
    </recommendedName>
</protein>
<keyword evidence="2" id="KW-0732">Signal</keyword>
<proteinExistence type="predicted"/>
<feature type="signal peptide" evidence="2">
    <location>
        <begin position="1"/>
        <end position="33"/>
    </location>
</feature>
<feature type="region of interest" description="Disordered" evidence="1">
    <location>
        <begin position="37"/>
        <end position="69"/>
    </location>
</feature>
<evidence type="ECO:0008006" key="5">
    <source>
        <dbReference type="Google" id="ProtNLM"/>
    </source>
</evidence>
<accession>A0A0A0BZK4</accession>
<dbReference type="EMBL" id="AXCZ01000024">
    <property type="protein sequence ID" value="KGM13808.1"/>
    <property type="molecule type" value="Genomic_DNA"/>
</dbReference>
<dbReference type="PROSITE" id="PS51257">
    <property type="entry name" value="PROKAR_LIPOPROTEIN"/>
    <property type="match status" value="1"/>
</dbReference>
<reference evidence="3 4" key="1">
    <citation type="submission" date="2013-08" db="EMBL/GenBank/DDBJ databases">
        <title>Genome sequencing of Cellulomonas bogoriensis 69B4.</title>
        <authorList>
            <person name="Chen F."/>
            <person name="Li Y."/>
            <person name="Wang G."/>
        </authorList>
    </citation>
    <scope>NUCLEOTIDE SEQUENCE [LARGE SCALE GENOMIC DNA]</scope>
    <source>
        <strain evidence="3 4">69B4</strain>
    </source>
</reference>
<evidence type="ECO:0000313" key="3">
    <source>
        <dbReference type="EMBL" id="KGM13808.1"/>
    </source>
</evidence>
<sequence length="233" mass="25221">MVAAMTRLTTTARPRRSARTVASLTFVAALALAGCGGEDAAEPDTNDTDADADVAQETDDQPAEASGWESAVAEAMERAREDGADDEQLEILERGEVTFEEYEAAVGRTIACLREEGIEVVDDEVVDLRGFPEIYYSYADATDGRSDEETDEISQACLRRHSLHVESLYRTSPQAEAAQDEQFAPRRDAVLECLRDNGVTIEGDVSRQELESISAGSMSETGVNCLEEAEAGD</sequence>